<gene>
    <name evidence="3" type="ORF">GKS16_08575</name>
</gene>
<protein>
    <submittedName>
        <fullName evidence="3">GNAT family N-acetyltransferase</fullName>
    </submittedName>
</protein>
<sequence length="167" mass="18658">MQIRHVREEDWRTVFAIESSNFSESEAATATVIEERTRVIPDTFLVAELDQRVVGYIEGPVVKEPKLVDSVFHGACQNPEKGGFVAVTSLSIDQAYQKQGIGTALIAALKDLVILQERQGIVLTCHDYLIAYYEMNGFENYGLSESEHGGSVWYDMVWKNPQLLSSG</sequence>
<dbReference type="GO" id="GO:0008080">
    <property type="term" value="F:N-acetyltransferase activity"/>
    <property type="evidence" value="ECO:0007669"/>
    <property type="project" value="UniProtKB-ARBA"/>
</dbReference>
<dbReference type="CDD" id="cd04301">
    <property type="entry name" value="NAT_SF"/>
    <property type="match status" value="1"/>
</dbReference>
<dbReference type="SUPFAM" id="SSF55729">
    <property type="entry name" value="Acyl-CoA N-acyltransferases (Nat)"/>
    <property type="match status" value="1"/>
</dbReference>
<dbReference type="InterPro" id="IPR051635">
    <property type="entry name" value="SNAT-like"/>
</dbReference>
<dbReference type="AlphaFoldDB" id="A0A6L6GAD6"/>
<organism evidence="3 4">
    <name type="scientific">Streptococcus uberis</name>
    <dbReference type="NCBI Taxonomy" id="1349"/>
    <lineage>
        <taxon>Bacteria</taxon>
        <taxon>Bacillati</taxon>
        <taxon>Bacillota</taxon>
        <taxon>Bacilli</taxon>
        <taxon>Lactobacillales</taxon>
        <taxon>Streptococcaceae</taxon>
        <taxon>Streptococcus</taxon>
    </lineage>
</organism>
<dbReference type="PANTHER" id="PTHR10908:SF0">
    <property type="entry name" value="SEROTONIN N-ACETYLTRANSFERASE"/>
    <property type="match status" value="1"/>
</dbReference>
<reference evidence="3 4" key="1">
    <citation type="submission" date="2019-11" db="EMBL/GenBank/DDBJ databases">
        <title>Streptococcus uberis isolated from clinical mastitis cases on a southeastern Queensland dairy.</title>
        <authorList>
            <person name="Workentine M.L."/>
            <person name="Price R."/>
            <person name="Olchowy T."/>
        </authorList>
    </citation>
    <scope>NUCLEOTIDE SEQUENCE [LARGE SCALE GENOMIC DNA]</scope>
    <source>
        <strain evidence="3 4">OLC4459-A17</strain>
    </source>
</reference>
<dbReference type="InterPro" id="IPR000182">
    <property type="entry name" value="GNAT_dom"/>
</dbReference>
<comment type="caution">
    <text evidence="3">The sequence shown here is derived from an EMBL/GenBank/DDBJ whole genome shotgun (WGS) entry which is preliminary data.</text>
</comment>
<dbReference type="PROSITE" id="PS51186">
    <property type="entry name" value="GNAT"/>
    <property type="match status" value="1"/>
</dbReference>
<evidence type="ECO:0000313" key="4">
    <source>
        <dbReference type="Proteomes" id="UP000483839"/>
    </source>
</evidence>
<name>A0A6L6GAD6_STRUB</name>
<proteinExistence type="predicted"/>
<dbReference type="Gene3D" id="3.40.630.30">
    <property type="match status" value="1"/>
</dbReference>
<dbReference type="Pfam" id="PF00583">
    <property type="entry name" value="Acetyltransf_1"/>
    <property type="match status" value="1"/>
</dbReference>
<dbReference type="InterPro" id="IPR016181">
    <property type="entry name" value="Acyl_CoA_acyltransferase"/>
</dbReference>
<dbReference type="EMBL" id="WLXI01000057">
    <property type="protein sequence ID" value="MTD02321.1"/>
    <property type="molecule type" value="Genomic_DNA"/>
</dbReference>
<dbReference type="RefSeq" id="WP_154617707.1">
    <property type="nucleotide sequence ID" value="NZ_JADFAY010000014.1"/>
</dbReference>
<evidence type="ECO:0000256" key="2">
    <source>
        <dbReference type="ARBA" id="ARBA00023315"/>
    </source>
</evidence>
<evidence type="ECO:0000313" key="3">
    <source>
        <dbReference type="EMBL" id="MTD02321.1"/>
    </source>
</evidence>
<keyword evidence="1 3" id="KW-0808">Transferase</keyword>
<accession>A0A6L6GAD6</accession>
<dbReference type="Proteomes" id="UP000483839">
    <property type="component" value="Unassembled WGS sequence"/>
</dbReference>
<evidence type="ECO:0000256" key="1">
    <source>
        <dbReference type="ARBA" id="ARBA00022679"/>
    </source>
</evidence>
<keyword evidence="2" id="KW-0012">Acyltransferase</keyword>
<dbReference type="PANTHER" id="PTHR10908">
    <property type="entry name" value="SEROTONIN N-ACETYLTRANSFERASE"/>
    <property type="match status" value="1"/>
</dbReference>